<proteinExistence type="predicted"/>
<dbReference type="PANTHER" id="PTHR46796">
    <property type="entry name" value="HTH-TYPE TRANSCRIPTIONAL ACTIVATOR RHAS-RELATED"/>
    <property type="match status" value="1"/>
</dbReference>
<evidence type="ECO:0000256" key="2">
    <source>
        <dbReference type="ARBA" id="ARBA00023125"/>
    </source>
</evidence>
<name>A0A495JFH3_9ACTN</name>
<evidence type="ECO:0000256" key="3">
    <source>
        <dbReference type="ARBA" id="ARBA00023163"/>
    </source>
</evidence>
<dbReference type="Proteomes" id="UP000277671">
    <property type="component" value="Unassembled WGS sequence"/>
</dbReference>
<dbReference type="AlphaFoldDB" id="A0A495JFH3"/>
<reference evidence="5 6" key="1">
    <citation type="submission" date="2018-10" db="EMBL/GenBank/DDBJ databases">
        <title>Sequencing the genomes of 1000 actinobacteria strains.</title>
        <authorList>
            <person name="Klenk H.-P."/>
        </authorList>
    </citation>
    <scope>NUCLEOTIDE SEQUENCE [LARGE SCALE GENOMIC DNA]</scope>
    <source>
        <strain evidence="5 6">DSM 45175</strain>
    </source>
</reference>
<dbReference type="SMART" id="SM00342">
    <property type="entry name" value="HTH_ARAC"/>
    <property type="match status" value="1"/>
</dbReference>
<dbReference type="GO" id="GO:0003700">
    <property type="term" value="F:DNA-binding transcription factor activity"/>
    <property type="evidence" value="ECO:0007669"/>
    <property type="project" value="InterPro"/>
</dbReference>
<dbReference type="Pfam" id="PF12833">
    <property type="entry name" value="HTH_18"/>
    <property type="match status" value="1"/>
</dbReference>
<keyword evidence="2" id="KW-0238">DNA-binding</keyword>
<evidence type="ECO:0000259" key="4">
    <source>
        <dbReference type="PROSITE" id="PS01124"/>
    </source>
</evidence>
<dbReference type="SUPFAM" id="SSF46689">
    <property type="entry name" value="Homeodomain-like"/>
    <property type="match status" value="2"/>
</dbReference>
<dbReference type="Pfam" id="PF14525">
    <property type="entry name" value="AraC_binding_2"/>
    <property type="match status" value="1"/>
</dbReference>
<keyword evidence="1" id="KW-0805">Transcription regulation</keyword>
<evidence type="ECO:0000313" key="6">
    <source>
        <dbReference type="Proteomes" id="UP000277671"/>
    </source>
</evidence>
<dbReference type="InterPro" id="IPR050204">
    <property type="entry name" value="AraC_XylS_family_regulators"/>
</dbReference>
<keyword evidence="3" id="KW-0804">Transcription</keyword>
<dbReference type="PANTHER" id="PTHR46796:SF12">
    <property type="entry name" value="HTH-TYPE DNA-BINDING TRANSCRIPTIONAL ACTIVATOR EUTR"/>
    <property type="match status" value="1"/>
</dbReference>
<dbReference type="GO" id="GO:0043565">
    <property type="term" value="F:sequence-specific DNA binding"/>
    <property type="evidence" value="ECO:0007669"/>
    <property type="project" value="InterPro"/>
</dbReference>
<dbReference type="PROSITE" id="PS01124">
    <property type="entry name" value="HTH_ARAC_FAMILY_2"/>
    <property type="match status" value="1"/>
</dbReference>
<gene>
    <name evidence="5" type="ORF">BDK92_1924</name>
</gene>
<dbReference type="OrthoDB" id="5464689at2"/>
<dbReference type="Gene3D" id="1.10.10.60">
    <property type="entry name" value="Homeodomain-like"/>
    <property type="match status" value="1"/>
</dbReference>
<organism evidence="5 6">
    <name type="scientific">Micromonospora pisi</name>
    <dbReference type="NCBI Taxonomy" id="589240"/>
    <lineage>
        <taxon>Bacteria</taxon>
        <taxon>Bacillati</taxon>
        <taxon>Actinomycetota</taxon>
        <taxon>Actinomycetes</taxon>
        <taxon>Micromonosporales</taxon>
        <taxon>Micromonosporaceae</taxon>
        <taxon>Micromonospora</taxon>
    </lineage>
</organism>
<evidence type="ECO:0000256" key="1">
    <source>
        <dbReference type="ARBA" id="ARBA00023015"/>
    </source>
</evidence>
<sequence length="341" mass="37240">MACRHALAKAFASMTVTRRTPDPPLPAQSVFTTTKPEEAHAFSCAQYAEAAVRFRGSREAFRFRHTYRSAGRFAIATAFHTMSIEGVHEPPERLLVGRVLAGRFECDTMGHTIRAGPGDVFLAARPGEPFTARWDTVHMQIVQIDHTTLAEVLGANPAGPPIQLNGHGPVSPAGARLWMDTVDYLATSVLPNPEVARSPLVLANATRALAAAVLTVFPNDSFDRCTPKDRTDANPFVLRRAIEFIDSHLAADIALSDIAAASRATGRAVQRAFRRHLGTTPTAYLRDARLHQAHRDLTNGDPANGDTVTAIAARWGFLHPGRFATAYRRVYGRSPRITLHQ</sequence>
<protein>
    <submittedName>
        <fullName evidence="5">AraC family transcriptional regulator</fullName>
    </submittedName>
</protein>
<dbReference type="EMBL" id="RBKT01000001">
    <property type="protein sequence ID" value="RKR87633.1"/>
    <property type="molecule type" value="Genomic_DNA"/>
</dbReference>
<keyword evidence="6" id="KW-1185">Reference proteome</keyword>
<comment type="caution">
    <text evidence="5">The sequence shown here is derived from an EMBL/GenBank/DDBJ whole genome shotgun (WGS) entry which is preliminary data.</text>
</comment>
<accession>A0A495JFH3</accession>
<evidence type="ECO:0000313" key="5">
    <source>
        <dbReference type="EMBL" id="RKR87633.1"/>
    </source>
</evidence>
<dbReference type="InterPro" id="IPR018060">
    <property type="entry name" value="HTH_AraC"/>
</dbReference>
<dbReference type="InterPro" id="IPR035418">
    <property type="entry name" value="AraC-bd_2"/>
</dbReference>
<dbReference type="InterPro" id="IPR009057">
    <property type="entry name" value="Homeodomain-like_sf"/>
</dbReference>
<feature type="domain" description="HTH araC/xylS-type" evidence="4">
    <location>
        <begin position="239"/>
        <end position="341"/>
    </location>
</feature>